<reference evidence="3" key="1">
    <citation type="submission" date="2022-10" db="EMBL/GenBank/DDBJ databases">
        <title>Genome assembly of Pristionchus species.</title>
        <authorList>
            <person name="Yoshida K."/>
            <person name="Sommer R.J."/>
        </authorList>
    </citation>
    <scope>NUCLEOTIDE SEQUENCE [LARGE SCALE GENOMIC DNA]</scope>
    <source>
        <strain evidence="3">RS5460</strain>
    </source>
</reference>
<dbReference type="Pfam" id="PF00651">
    <property type="entry name" value="BTB"/>
    <property type="match status" value="1"/>
</dbReference>
<accession>A0AAN5D2X4</accession>
<proteinExistence type="predicted"/>
<feature type="non-terminal residue" evidence="2">
    <location>
        <position position="78"/>
    </location>
</feature>
<feature type="domain" description="BTB" evidence="1">
    <location>
        <begin position="10"/>
        <end position="77"/>
    </location>
</feature>
<dbReference type="PANTHER" id="PTHR22744">
    <property type="entry name" value="HELIX LOOP HELIX PROTEIN 21-RELATED"/>
    <property type="match status" value="1"/>
</dbReference>
<gene>
    <name evidence="2" type="ORF">PMAYCL1PPCAC_24849</name>
</gene>
<dbReference type="AlphaFoldDB" id="A0AAN5D2X4"/>
<dbReference type="PROSITE" id="PS50097">
    <property type="entry name" value="BTB"/>
    <property type="match status" value="1"/>
</dbReference>
<dbReference type="SUPFAM" id="SSF54695">
    <property type="entry name" value="POZ domain"/>
    <property type="match status" value="1"/>
</dbReference>
<evidence type="ECO:0000313" key="2">
    <source>
        <dbReference type="EMBL" id="GMR54654.1"/>
    </source>
</evidence>
<dbReference type="Gene3D" id="3.30.710.10">
    <property type="entry name" value="Potassium Channel Kv1.1, Chain A"/>
    <property type="match status" value="1"/>
</dbReference>
<dbReference type="EMBL" id="BTRK01000005">
    <property type="protein sequence ID" value="GMR54654.1"/>
    <property type="molecule type" value="Genomic_DNA"/>
</dbReference>
<dbReference type="InterPro" id="IPR011333">
    <property type="entry name" value="SKP1/BTB/POZ_sf"/>
</dbReference>
<dbReference type="InterPro" id="IPR000210">
    <property type="entry name" value="BTB/POZ_dom"/>
</dbReference>
<dbReference type="PANTHER" id="PTHR22744:SF14">
    <property type="entry name" value="BTB DOMAIN-CONTAINING PROTEIN-RELATED"/>
    <property type="match status" value="1"/>
</dbReference>
<dbReference type="CDD" id="cd18186">
    <property type="entry name" value="BTB_POZ_ZBTB_KLHL-like"/>
    <property type="match status" value="1"/>
</dbReference>
<protein>
    <recommendedName>
        <fullName evidence="1">BTB domain-containing protein</fullName>
    </recommendedName>
</protein>
<keyword evidence="3" id="KW-1185">Reference proteome</keyword>
<sequence>DFSNPEDNRSDVTLIVDGKAIHVNKQYLGMYSSVFHSLFFRNSADKEKKEFKLDDVDYKELIDLLHVIYPSRKNVAGT</sequence>
<comment type="caution">
    <text evidence="2">The sequence shown here is derived from an EMBL/GenBank/DDBJ whole genome shotgun (WGS) entry which is preliminary data.</text>
</comment>
<evidence type="ECO:0000259" key="1">
    <source>
        <dbReference type="PROSITE" id="PS50097"/>
    </source>
</evidence>
<evidence type="ECO:0000313" key="3">
    <source>
        <dbReference type="Proteomes" id="UP001328107"/>
    </source>
</evidence>
<feature type="non-terminal residue" evidence="2">
    <location>
        <position position="1"/>
    </location>
</feature>
<name>A0AAN5D2X4_9BILA</name>
<organism evidence="2 3">
    <name type="scientific">Pristionchus mayeri</name>
    <dbReference type="NCBI Taxonomy" id="1317129"/>
    <lineage>
        <taxon>Eukaryota</taxon>
        <taxon>Metazoa</taxon>
        <taxon>Ecdysozoa</taxon>
        <taxon>Nematoda</taxon>
        <taxon>Chromadorea</taxon>
        <taxon>Rhabditida</taxon>
        <taxon>Rhabditina</taxon>
        <taxon>Diplogasteromorpha</taxon>
        <taxon>Diplogasteroidea</taxon>
        <taxon>Neodiplogasteridae</taxon>
        <taxon>Pristionchus</taxon>
    </lineage>
</organism>
<dbReference type="Proteomes" id="UP001328107">
    <property type="component" value="Unassembled WGS sequence"/>
</dbReference>